<reference evidence="2" key="1">
    <citation type="submission" date="2023-10" db="EMBL/GenBank/DDBJ databases">
        <title>Genome assembly of Pristionchus species.</title>
        <authorList>
            <person name="Yoshida K."/>
            <person name="Sommer R.J."/>
        </authorList>
    </citation>
    <scope>NUCLEOTIDE SEQUENCE</scope>
    <source>
        <strain evidence="2">RS0144</strain>
    </source>
</reference>
<keyword evidence="1" id="KW-0472">Membrane</keyword>
<evidence type="ECO:0008006" key="4">
    <source>
        <dbReference type="Google" id="ProtNLM"/>
    </source>
</evidence>
<dbReference type="InterPro" id="IPR019429">
    <property type="entry name" value="7TM_GPCR_serpentine_rcpt_Sri"/>
</dbReference>
<evidence type="ECO:0000313" key="3">
    <source>
        <dbReference type="Proteomes" id="UP001432027"/>
    </source>
</evidence>
<proteinExistence type="predicted"/>
<name>A0AAV5TVD5_9BILA</name>
<feature type="transmembrane region" description="Helical" evidence="1">
    <location>
        <begin position="6"/>
        <end position="30"/>
    </location>
</feature>
<feature type="transmembrane region" description="Helical" evidence="1">
    <location>
        <begin position="143"/>
        <end position="167"/>
    </location>
</feature>
<keyword evidence="1" id="KW-0812">Transmembrane</keyword>
<evidence type="ECO:0000256" key="1">
    <source>
        <dbReference type="SAM" id="Phobius"/>
    </source>
</evidence>
<dbReference type="Pfam" id="PF10327">
    <property type="entry name" value="7TM_GPCR_Sri"/>
    <property type="match status" value="1"/>
</dbReference>
<evidence type="ECO:0000313" key="2">
    <source>
        <dbReference type="EMBL" id="GMS98183.1"/>
    </source>
</evidence>
<feature type="transmembrane region" description="Helical" evidence="1">
    <location>
        <begin position="42"/>
        <end position="63"/>
    </location>
</feature>
<dbReference type="PANTHER" id="PTHR45830:SF15">
    <property type="entry name" value="SERPENTINE RECEPTOR, CLASS I"/>
    <property type="match status" value="1"/>
</dbReference>
<accession>A0AAV5TVD5</accession>
<comment type="caution">
    <text evidence="2">The sequence shown here is derived from an EMBL/GenBank/DDBJ whole genome shotgun (WGS) entry which is preliminary data.</text>
</comment>
<keyword evidence="1" id="KW-1133">Transmembrane helix</keyword>
<keyword evidence="3" id="KW-1185">Reference proteome</keyword>
<dbReference type="Proteomes" id="UP001432027">
    <property type="component" value="Unassembled WGS sequence"/>
</dbReference>
<gene>
    <name evidence="2" type="ORF">PENTCL1PPCAC_20358</name>
</gene>
<dbReference type="EMBL" id="BTSX01000005">
    <property type="protein sequence ID" value="GMS98183.1"/>
    <property type="molecule type" value="Genomic_DNA"/>
</dbReference>
<protein>
    <recommendedName>
        <fullName evidence="4">G protein-coupled receptor</fullName>
    </recommendedName>
</protein>
<feature type="non-terminal residue" evidence="2">
    <location>
        <position position="1"/>
    </location>
</feature>
<organism evidence="2 3">
    <name type="scientific">Pristionchus entomophagus</name>
    <dbReference type="NCBI Taxonomy" id="358040"/>
    <lineage>
        <taxon>Eukaryota</taxon>
        <taxon>Metazoa</taxon>
        <taxon>Ecdysozoa</taxon>
        <taxon>Nematoda</taxon>
        <taxon>Chromadorea</taxon>
        <taxon>Rhabditida</taxon>
        <taxon>Rhabditina</taxon>
        <taxon>Diplogasteromorpha</taxon>
        <taxon>Diplogasteroidea</taxon>
        <taxon>Neodiplogasteridae</taxon>
        <taxon>Pristionchus</taxon>
    </lineage>
</organism>
<dbReference type="AlphaFoldDB" id="A0AAV5TVD5"/>
<sequence>SFISFMLYYMHIATVVTLILSTLVFYLMFTNTAQSGRALRKYMLLLQTLMYFALAFVAAFMIFCFHAKHTAVTDMAKISTVQAALFRGGIIFLVTYPCVIFSFSYTGTGEQARHYIEEFPAYGWIFYADRPLIAYSFSGHMPLLIAVFASVISVRVEILFMLIMHVVHG</sequence>
<feature type="transmembrane region" description="Helical" evidence="1">
    <location>
        <begin position="83"/>
        <end position="107"/>
    </location>
</feature>
<dbReference type="PANTHER" id="PTHR45830">
    <property type="entry name" value="SERPENTINE RECEPTOR, CLASS I"/>
    <property type="match status" value="1"/>
</dbReference>